<evidence type="ECO:0000256" key="4">
    <source>
        <dbReference type="ARBA" id="ARBA00023242"/>
    </source>
</evidence>
<dbReference type="GO" id="GO:0003677">
    <property type="term" value="F:DNA binding"/>
    <property type="evidence" value="ECO:0007669"/>
    <property type="project" value="TreeGrafter"/>
</dbReference>
<keyword evidence="3 6" id="KW-0227">DNA damage</keyword>
<feature type="compositionally biased region" description="Polar residues" evidence="7">
    <location>
        <begin position="380"/>
        <end position="404"/>
    </location>
</feature>
<evidence type="ECO:0000256" key="3">
    <source>
        <dbReference type="ARBA" id="ARBA00022763"/>
    </source>
</evidence>
<dbReference type="OrthoDB" id="437078at2759"/>
<feature type="compositionally biased region" description="Basic and acidic residues" evidence="7">
    <location>
        <begin position="124"/>
        <end position="141"/>
    </location>
</feature>
<dbReference type="GO" id="GO:0031298">
    <property type="term" value="C:replication fork protection complex"/>
    <property type="evidence" value="ECO:0007669"/>
    <property type="project" value="TreeGrafter"/>
</dbReference>
<feature type="compositionally biased region" description="Low complexity" evidence="7">
    <location>
        <begin position="259"/>
        <end position="273"/>
    </location>
</feature>
<feature type="compositionally biased region" description="Pro residues" evidence="7">
    <location>
        <begin position="342"/>
        <end position="352"/>
    </location>
</feature>
<protein>
    <recommendedName>
        <fullName evidence="6">Chromosome segregation in meiosis protein</fullName>
    </recommendedName>
</protein>
<evidence type="ECO:0000256" key="5">
    <source>
        <dbReference type="ARBA" id="ARBA00023306"/>
    </source>
</evidence>
<accession>A0A0D0B6E5</accession>
<evidence type="ECO:0000259" key="8">
    <source>
        <dbReference type="Pfam" id="PF07962"/>
    </source>
</evidence>
<dbReference type="GO" id="GO:0031297">
    <property type="term" value="P:replication fork processing"/>
    <property type="evidence" value="ECO:0007669"/>
    <property type="project" value="UniProtKB-UniRule"/>
</dbReference>
<feature type="region of interest" description="Disordered" evidence="7">
    <location>
        <begin position="338"/>
        <end position="414"/>
    </location>
</feature>
<dbReference type="STRING" id="930992.A0A0D0B6E5"/>
<dbReference type="HOGENOM" id="CLU_050882_0_0_1"/>
<reference evidence="9 10" key="1">
    <citation type="submission" date="2014-04" db="EMBL/GenBank/DDBJ databases">
        <authorList>
            <consortium name="DOE Joint Genome Institute"/>
            <person name="Kuo A."/>
            <person name="Ruytinx J."/>
            <person name="Rineau F."/>
            <person name="Colpaert J."/>
            <person name="Kohler A."/>
            <person name="Nagy L.G."/>
            <person name="Floudas D."/>
            <person name="Copeland A."/>
            <person name="Barry K.W."/>
            <person name="Cichocki N."/>
            <person name="Veneault-Fourrey C."/>
            <person name="LaButti K."/>
            <person name="Lindquist E.A."/>
            <person name="Lipzen A."/>
            <person name="Lundell T."/>
            <person name="Morin E."/>
            <person name="Murat C."/>
            <person name="Sun H."/>
            <person name="Tunlid A."/>
            <person name="Henrissat B."/>
            <person name="Grigoriev I.V."/>
            <person name="Hibbett D.S."/>
            <person name="Martin F."/>
            <person name="Nordberg H.P."/>
            <person name="Cantor M.N."/>
            <person name="Hua S.X."/>
        </authorList>
    </citation>
    <scope>NUCLEOTIDE SEQUENCE [LARGE SCALE GENOMIC DNA]</scope>
    <source>
        <strain evidence="9 10">UH-Slu-Lm8-n1</strain>
    </source>
</reference>
<dbReference type="PANTHER" id="PTHR13220">
    <property type="entry name" value="TIMELESS INTERACTING-RELATED"/>
    <property type="match status" value="1"/>
</dbReference>
<proteinExistence type="inferred from homology"/>
<comment type="subcellular location">
    <subcellularLocation>
        <location evidence="1 6">Nucleus</location>
    </subcellularLocation>
</comment>
<evidence type="ECO:0000256" key="7">
    <source>
        <dbReference type="SAM" id="MobiDB-lite"/>
    </source>
</evidence>
<dbReference type="InterPro" id="IPR012923">
    <property type="entry name" value="Csm3"/>
</dbReference>
<feature type="region of interest" description="Disordered" evidence="7">
    <location>
        <begin position="229"/>
        <end position="279"/>
    </location>
</feature>
<evidence type="ECO:0000313" key="10">
    <source>
        <dbReference type="Proteomes" id="UP000054485"/>
    </source>
</evidence>
<dbReference type="GO" id="GO:0000076">
    <property type="term" value="P:DNA replication checkpoint signaling"/>
    <property type="evidence" value="ECO:0007669"/>
    <property type="project" value="UniProtKB-UniRule"/>
</dbReference>
<dbReference type="GO" id="GO:0043111">
    <property type="term" value="P:replication fork arrest"/>
    <property type="evidence" value="ECO:0007669"/>
    <property type="project" value="TreeGrafter"/>
</dbReference>
<evidence type="ECO:0000256" key="1">
    <source>
        <dbReference type="ARBA" id="ARBA00004123"/>
    </source>
</evidence>
<feature type="domain" description="Chromosome segregation in meiosis protein 3" evidence="8">
    <location>
        <begin position="146"/>
        <end position="226"/>
    </location>
</feature>
<evidence type="ECO:0000313" key="9">
    <source>
        <dbReference type="EMBL" id="KIK42012.1"/>
    </source>
</evidence>
<dbReference type="GO" id="GO:0006974">
    <property type="term" value="P:DNA damage response"/>
    <property type="evidence" value="ECO:0007669"/>
    <property type="project" value="UniProtKB-KW"/>
</dbReference>
<evidence type="ECO:0000256" key="6">
    <source>
        <dbReference type="RuleBase" id="RU366049"/>
    </source>
</evidence>
<dbReference type="Proteomes" id="UP000054485">
    <property type="component" value="Unassembled WGS sequence"/>
</dbReference>
<keyword evidence="5 6" id="KW-0131">Cell cycle</keyword>
<feature type="compositionally biased region" description="Acidic residues" evidence="7">
    <location>
        <begin position="405"/>
        <end position="414"/>
    </location>
</feature>
<evidence type="ECO:0000256" key="2">
    <source>
        <dbReference type="ARBA" id="ARBA00006075"/>
    </source>
</evidence>
<sequence length="414" mass="46197">MSLDDIWDAPISPVRAVTPHSDTVSSQKRPRETLFLSDSDNEDEQPAPKRPTSSAPRPDVDALFADIDNDDAEEGDDLRYKPLAPALDLEALRKQAEAKHALTPHQILPSSSPPRDLGPDEDDEGRKDNKEKGKEGKKERKKVALLDETSLIGASGFPQLIQNIKDFKVKGKGHEHSDLQRILQVYQFWSHRLYPKTPFKDTVERVEKLCHSKRMQVRLSVWRDEAKGLVNGKEPGEHGGDDVIDLTDSNFEGADVNDDSSSLRAPSLPPSSSEAEDDDFDIDAVVREEEKRLAAFRAQRSVSPVPPAPKAQYKILPPEVADGMDIDEEAMWNDLEMFNDPIPNPAPPPPKSSKPSLLVDDQDEEMWDMVREQEREEYTASMQLPVSSVLSTPSAENANTSLGTNDEDFDDIYA</sequence>
<dbReference type="AlphaFoldDB" id="A0A0D0B6E5"/>
<dbReference type="PANTHER" id="PTHR13220:SF11">
    <property type="entry name" value="TIMELESS-INTERACTING PROTEIN"/>
    <property type="match status" value="1"/>
</dbReference>
<feature type="region of interest" description="Disordered" evidence="7">
    <location>
        <begin position="1"/>
        <end position="80"/>
    </location>
</feature>
<keyword evidence="10" id="KW-1185">Reference proteome</keyword>
<feature type="compositionally biased region" description="Basic and acidic residues" evidence="7">
    <location>
        <begin position="368"/>
        <end position="378"/>
    </location>
</feature>
<comment type="function">
    <text evidence="6">Plays an important role in the control of DNA replication and the maintenance of replication fork stability.</text>
</comment>
<dbReference type="EMBL" id="KN835250">
    <property type="protein sequence ID" value="KIK42012.1"/>
    <property type="molecule type" value="Genomic_DNA"/>
</dbReference>
<feature type="compositionally biased region" description="Acidic residues" evidence="7">
    <location>
        <begin position="67"/>
        <end position="76"/>
    </location>
</feature>
<dbReference type="Pfam" id="PF07962">
    <property type="entry name" value="Swi3"/>
    <property type="match status" value="1"/>
</dbReference>
<comment type="similarity">
    <text evidence="2 6">Belongs to the CSM3 family.</text>
</comment>
<organism evidence="9 10">
    <name type="scientific">Suillus luteus UH-Slu-Lm8-n1</name>
    <dbReference type="NCBI Taxonomy" id="930992"/>
    <lineage>
        <taxon>Eukaryota</taxon>
        <taxon>Fungi</taxon>
        <taxon>Dikarya</taxon>
        <taxon>Basidiomycota</taxon>
        <taxon>Agaricomycotina</taxon>
        <taxon>Agaricomycetes</taxon>
        <taxon>Agaricomycetidae</taxon>
        <taxon>Boletales</taxon>
        <taxon>Suillineae</taxon>
        <taxon>Suillaceae</taxon>
        <taxon>Suillus</taxon>
    </lineage>
</organism>
<reference evidence="10" key="2">
    <citation type="submission" date="2015-01" db="EMBL/GenBank/DDBJ databases">
        <title>Evolutionary Origins and Diversification of the Mycorrhizal Mutualists.</title>
        <authorList>
            <consortium name="DOE Joint Genome Institute"/>
            <consortium name="Mycorrhizal Genomics Consortium"/>
            <person name="Kohler A."/>
            <person name="Kuo A."/>
            <person name="Nagy L.G."/>
            <person name="Floudas D."/>
            <person name="Copeland A."/>
            <person name="Barry K.W."/>
            <person name="Cichocki N."/>
            <person name="Veneault-Fourrey C."/>
            <person name="LaButti K."/>
            <person name="Lindquist E.A."/>
            <person name="Lipzen A."/>
            <person name="Lundell T."/>
            <person name="Morin E."/>
            <person name="Murat C."/>
            <person name="Riley R."/>
            <person name="Ohm R."/>
            <person name="Sun H."/>
            <person name="Tunlid A."/>
            <person name="Henrissat B."/>
            <person name="Grigoriev I.V."/>
            <person name="Hibbett D.S."/>
            <person name="Martin F."/>
        </authorList>
    </citation>
    <scope>NUCLEOTIDE SEQUENCE [LARGE SCALE GENOMIC DNA]</scope>
    <source>
        <strain evidence="10">UH-Slu-Lm8-n1</strain>
    </source>
</reference>
<dbReference type="InParanoid" id="A0A0D0B6E5"/>
<feature type="region of interest" description="Disordered" evidence="7">
    <location>
        <begin position="95"/>
        <end position="141"/>
    </location>
</feature>
<keyword evidence="4 6" id="KW-0539">Nucleus</keyword>
<gene>
    <name evidence="9" type="ORF">CY34DRAFT_805376</name>
</gene>
<dbReference type="InterPro" id="IPR040038">
    <property type="entry name" value="TIPIN/Csm3/Swi3"/>
</dbReference>
<name>A0A0D0B6E5_9AGAM</name>